<organism evidence="1 2">
    <name type="scientific">Priestia megaterium</name>
    <name type="common">Bacillus megaterium</name>
    <dbReference type="NCBI Taxonomy" id="1404"/>
    <lineage>
        <taxon>Bacteria</taxon>
        <taxon>Bacillati</taxon>
        <taxon>Bacillota</taxon>
        <taxon>Bacilli</taxon>
        <taxon>Bacillales</taxon>
        <taxon>Bacillaceae</taxon>
        <taxon>Priestia</taxon>
    </lineage>
</organism>
<dbReference type="Proteomes" id="UP000501868">
    <property type="component" value="Chromosome"/>
</dbReference>
<proteinExistence type="predicted"/>
<reference evidence="1 2" key="1">
    <citation type="submission" date="2020-04" db="EMBL/GenBank/DDBJ databases">
        <title>Genome-Wide Identification of 5-Methylcytosine Sites in Bacterial Genomes By High-Throughput Sequencing of MspJI Restriction Fragments.</title>
        <authorList>
            <person name="Wu V."/>
        </authorList>
    </citation>
    <scope>NUCLEOTIDE SEQUENCE [LARGE SCALE GENOMIC DNA]</scope>
    <source>
        <strain evidence="1 2">S2</strain>
    </source>
</reference>
<evidence type="ECO:0000313" key="1">
    <source>
        <dbReference type="EMBL" id="QIZ05502.1"/>
    </source>
</evidence>
<dbReference type="EMBL" id="CP051128">
    <property type="protein sequence ID" value="QIZ05502.1"/>
    <property type="molecule type" value="Genomic_DNA"/>
</dbReference>
<name>A0A6H1NW96_PRIMG</name>
<accession>A0A6H1NW96</accession>
<reference evidence="1 2" key="2">
    <citation type="submission" date="2020-04" db="EMBL/GenBank/DDBJ databases">
        <authorList>
            <person name="Fomenkov A."/>
            <person name="Anton B.P."/>
            <person name="Roberts R.J."/>
        </authorList>
    </citation>
    <scope>NUCLEOTIDE SEQUENCE [LARGE SCALE GENOMIC DNA]</scope>
    <source>
        <strain evidence="1 2">S2</strain>
    </source>
</reference>
<gene>
    <name evidence="1" type="ORF">HFZ78_00880</name>
</gene>
<protein>
    <submittedName>
        <fullName evidence="1">Uncharacterized protein</fullName>
    </submittedName>
</protein>
<sequence>MWIITHYLDSNITMYEFETEEAAREALKYMKGYKILSEVVYFNDPCFQLEAA</sequence>
<evidence type="ECO:0000313" key="2">
    <source>
        <dbReference type="Proteomes" id="UP000501868"/>
    </source>
</evidence>
<dbReference type="AlphaFoldDB" id="A0A6H1NW96"/>